<feature type="signal peptide" evidence="1">
    <location>
        <begin position="1"/>
        <end position="21"/>
    </location>
</feature>
<accession>A0A8J3H0T8</accession>
<gene>
    <name evidence="2" type="ORF">GCM10017056_36140</name>
</gene>
<evidence type="ECO:0000313" key="2">
    <source>
        <dbReference type="EMBL" id="GHF61473.1"/>
    </source>
</evidence>
<name>A0A8J3H0T8_9RHOB</name>
<dbReference type="RefSeq" id="WP_189681511.1">
    <property type="nucleotide sequence ID" value="NZ_BNCJ01000012.1"/>
</dbReference>
<reference evidence="2" key="1">
    <citation type="journal article" date="2014" name="Int. J. Syst. Evol. Microbiol.">
        <title>Complete genome sequence of Corynebacterium casei LMG S-19264T (=DSM 44701T), isolated from a smear-ripened cheese.</title>
        <authorList>
            <consortium name="US DOE Joint Genome Institute (JGI-PGF)"/>
            <person name="Walter F."/>
            <person name="Albersmeier A."/>
            <person name="Kalinowski J."/>
            <person name="Ruckert C."/>
        </authorList>
    </citation>
    <scope>NUCLEOTIDE SEQUENCE</scope>
    <source>
        <strain evidence="2">KCTC 42650</strain>
    </source>
</reference>
<dbReference type="AlphaFoldDB" id="A0A8J3H0T8"/>
<dbReference type="SUPFAM" id="SSF69318">
    <property type="entry name" value="Integrin alpha N-terminal domain"/>
    <property type="match status" value="1"/>
</dbReference>
<evidence type="ECO:0000256" key="1">
    <source>
        <dbReference type="SAM" id="SignalP"/>
    </source>
</evidence>
<keyword evidence="3" id="KW-1185">Reference proteome</keyword>
<protein>
    <recommendedName>
        <fullName evidence="4">VCBS repeat-containing protein</fullName>
    </recommendedName>
</protein>
<keyword evidence="1" id="KW-0732">Signal</keyword>
<proteinExistence type="predicted"/>
<sequence length="280" mass="30363">MLRRGAGLCRLALLGLMAATAAPACEARFPAGGLPGRSSVAPFINPPPNLAHENWAPVGVRMEFHAGFAEATDAYGHNIMGRLQDMRLLTIHVTQAGSDRTTCPAEALLPEDEVFEDIAPRIADLDGDGMPEVIVVQSDLRLGARLAIYDRRARLIAATPPIGQPHRWLAPLGADDLDSDGRIEIAYVDRPHLARVLRVWRFEGGHLTEVASAEGHTNHRIGDESISGGVRYCDGRAEIVTLDPAWRRIQVTTLSDGQLETRDHAALRGSQSLEAALLCR</sequence>
<dbReference type="InterPro" id="IPR028994">
    <property type="entry name" value="Integrin_alpha_N"/>
</dbReference>
<organism evidence="2 3">
    <name type="scientific">Seohaeicola zhoushanensis</name>
    <dbReference type="NCBI Taxonomy" id="1569283"/>
    <lineage>
        <taxon>Bacteria</taxon>
        <taxon>Pseudomonadati</taxon>
        <taxon>Pseudomonadota</taxon>
        <taxon>Alphaproteobacteria</taxon>
        <taxon>Rhodobacterales</taxon>
        <taxon>Roseobacteraceae</taxon>
        <taxon>Seohaeicola</taxon>
    </lineage>
</organism>
<dbReference type="Proteomes" id="UP000626220">
    <property type="component" value="Unassembled WGS sequence"/>
</dbReference>
<dbReference type="EMBL" id="BNCJ01000012">
    <property type="protein sequence ID" value="GHF61473.1"/>
    <property type="molecule type" value="Genomic_DNA"/>
</dbReference>
<reference evidence="2" key="2">
    <citation type="submission" date="2020-09" db="EMBL/GenBank/DDBJ databases">
        <authorList>
            <person name="Sun Q."/>
            <person name="Kim S."/>
        </authorList>
    </citation>
    <scope>NUCLEOTIDE SEQUENCE</scope>
    <source>
        <strain evidence="2">KCTC 42650</strain>
    </source>
</reference>
<comment type="caution">
    <text evidence="2">The sequence shown here is derived from an EMBL/GenBank/DDBJ whole genome shotgun (WGS) entry which is preliminary data.</text>
</comment>
<feature type="chain" id="PRO_5035194518" description="VCBS repeat-containing protein" evidence="1">
    <location>
        <begin position="22"/>
        <end position="280"/>
    </location>
</feature>
<evidence type="ECO:0000313" key="3">
    <source>
        <dbReference type="Proteomes" id="UP000626220"/>
    </source>
</evidence>
<evidence type="ECO:0008006" key="4">
    <source>
        <dbReference type="Google" id="ProtNLM"/>
    </source>
</evidence>